<dbReference type="AlphaFoldDB" id="W0EAX6"/>
<reference evidence="1 2" key="1">
    <citation type="submission" date="2013-12" db="EMBL/GenBank/DDBJ databases">
        <authorList>
            <consortium name="DOE Joint Genome Institute"/>
            <person name="Smidt H."/>
            <person name="Huntemann M."/>
            <person name="Han J."/>
            <person name="Chen A."/>
            <person name="Kyrpides N."/>
            <person name="Mavromatis K."/>
            <person name="Markowitz V."/>
            <person name="Palaniappan K."/>
            <person name="Ivanova N."/>
            <person name="Schaumberg A."/>
            <person name="Pati A."/>
            <person name="Liolios K."/>
            <person name="Nordberg H.P."/>
            <person name="Cantor M.N."/>
            <person name="Hua S.X."/>
            <person name="Woyke T."/>
        </authorList>
    </citation>
    <scope>NUCLEOTIDE SEQUENCE [LARGE SCALE GENOMIC DNA]</scope>
    <source>
        <strain evidence="2">DSM 15288</strain>
    </source>
</reference>
<dbReference type="HOGENOM" id="CLU_176129_0_0_9"/>
<dbReference type="Proteomes" id="UP000010847">
    <property type="component" value="Chromosome"/>
</dbReference>
<keyword evidence="2" id="KW-1185">Reference proteome</keyword>
<evidence type="ECO:0000313" key="1">
    <source>
        <dbReference type="EMBL" id="AHF06379.1"/>
    </source>
</evidence>
<dbReference type="OrthoDB" id="1798722at2"/>
<dbReference type="EMBL" id="CP007032">
    <property type="protein sequence ID" value="AHF06379.1"/>
    <property type="molecule type" value="Genomic_DNA"/>
</dbReference>
<proteinExistence type="predicted"/>
<sequence length="83" mass="8949">MSFGGLGGFNCRPFILGLFDTYPIGAQLRIGMDSSFWIGNFGGLQDGVATLTNAQLFSNVGNPIDGLRPVVRIPLRQITFVSQ</sequence>
<organism evidence="1 2">
    <name type="scientific">Desulfitobacterium metallireducens DSM 15288</name>
    <dbReference type="NCBI Taxonomy" id="871968"/>
    <lineage>
        <taxon>Bacteria</taxon>
        <taxon>Bacillati</taxon>
        <taxon>Bacillota</taxon>
        <taxon>Clostridia</taxon>
        <taxon>Eubacteriales</taxon>
        <taxon>Desulfitobacteriaceae</taxon>
        <taxon>Desulfitobacterium</taxon>
    </lineage>
</organism>
<name>W0EAX6_9FIRM</name>
<accession>W0EAX6</accession>
<dbReference type="RefSeq" id="WP_006715120.1">
    <property type="nucleotide sequence ID" value="NZ_CP007032.1"/>
</dbReference>
<evidence type="ECO:0000313" key="2">
    <source>
        <dbReference type="Proteomes" id="UP000010847"/>
    </source>
</evidence>
<gene>
    <name evidence="1" type="ORF">DESME_04330</name>
</gene>
<protein>
    <submittedName>
        <fullName evidence="1">Uncharacterized protein</fullName>
    </submittedName>
</protein>
<dbReference type="KEGG" id="dmt:DESME_04330"/>